<name>A0A0D0T543_9TREE</name>
<evidence type="ECO:0000313" key="2">
    <source>
        <dbReference type="Proteomes" id="UP000053392"/>
    </source>
</evidence>
<evidence type="ECO:0000313" key="1">
    <source>
        <dbReference type="EMBL" id="KIR40987.1"/>
    </source>
</evidence>
<keyword evidence="2" id="KW-1185">Reference proteome</keyword>
<reference evidence="1 2" key="1">
    <citation type="submission" date="2015-01" db="EMBL/GenBank/DDBJ databases">
        <title>The Genome Sequence of Cryptococcus gattii Ram5.</title>
        <authorList>
            <consortium name="The Broad Institute Genomics Platform"/>
            <person name="Cuomo C."/>
            <person name="Litvintseva A."/>
            <person name="Chen Y."/>
            <person name="Heitman J."/>
            <person name="Sun S."/>
            <person name="Springer D."/>
            <person name="Dromer F."/>
            <person name="Young S."/>
            <person name="Zeng Q."/>
            <person name="Gargeya S."/>
            <person name="Abouelleil A."/>
            <person name="Alvarado L."/>
            <person name="Chapman S.B."/>
            <person name="Gainer-Dewar J."/>
            <person name="Goldberg J."/>
            <person name="Griggs A."/>
            <person name="Gujja S."/>
            <person name="Hansen M."/>
            <person name="Howarth C."/>
            <person name="Imamovic A."/>
            <person name="Larimer J."/>
            <person name="Murphy C."/>
            <person name="Naylor J."/>
            <person name="Pearson M."/>
            <person name="Priest M."/>
            <person name="Roberts A."/>
            <person name="Saif S."/>
            <person name="Shea T."/>
            <person name="Sykes S."/>
            <person name="Wortman J."/>
            <person name="Nusbaum C."/>
            <person name="Birren B."/>
        </authorList>
    </citation>
    <scope>NUCLEOTIDE SEQUENCE [LARGE SCALE GENOMIC DNA]</scope>
    <source>
        <strain evidence="1 2">Ram5</strain>
    </source>
</reference>
<dbReference type="HOGENOM" id="CLU_2589672_0_0_1"/>
<dbReference type="AlphaFoldDB" id="A0A0D0T543"/>
<sequence length="80" mass="9576">MSLSWPFMSTNWRKSLVPLSMTIAASLKNFSYRTCVNLRLRRRWRRKRLGWRKPRRQLPHCKESVNCRLSSTLRPSLASN</sequence>
<organism evidence="1 2">
    <name type="scientific">Cryptococcus deuterogattii Ram5</name>
    <dbReference type="NCBI Taxonomy" id="1296110"/>
    <lineage>
        <taxon>Eukaryota</taxon>
        <taxon>Fungi</taxon>
        <taxon>Dikarya</taxon>
        <taxon>Basidiomycota</taxon>
        <taxon>Agaricomycotina</taxon>
        <taxon>Tremellomycetes</taxon>
        <taxon>Tremellales</taxon>
        <taxon>Cryptococcaceae</taxon>
        <taxon>Cryptococcus</taxon>
        <taxon>Cryptococcus gattii species complex</taxon>
    </lineage>
</organism>
<proteinExistence type="predicted"/>
<accession>A0A0D0T543</accession>
<protein>
    <submittedName>
        <fullName evidence="1">Uncharacterized protein</fullName>
    </submittedName>
</protein>
<dbReference type="EMBL" id="KN847901">
    <property type="protein sequence ID" value="KIR40987.1"/>
    <property type="molecule type" value="Genomic_DNA"/>
</dbReference>
<dbReference type="Proteomes" id="UP000053392">
    <property type="component" value="Unassembled WGS sequence"/>
</dbReference>
<gene>
    <name evidence="1" type="ORF">I313_02935</name>
</gene>